<dbReference type="Proteomes" id="UP000669179">
    <property type="component" value="Unassembled WGS sequence"/>
</dbReference>
<comment type="caution">
    <text evidence="1">The sequence shown here is derived from an EMBL/GenBank/DDBJ whole genome shotgun (WGS) entry which is preliminary data.</text>
</comment>
<organism evidence="1 2">
    <name type="scientific">Actinomadura barringtoniae</name>
    <dbReference type="NCBI Taxonomy" id="1427535"/>
    <lineage>
        <taxon>Bacteria</taxon>
        <taxon>Bacillati</taxon>
        <taxon>Actinomycetota</taxon>
        <taxon>Actinomycetes</taxon>
        <taxon>Streptosporangiales</taxon>
        <taxon>Thermomonosporaceae</taxon>
        <taxon>Actinomadura</taxon>
    </lineage>
</organism>
<accession>A0A939P5V4</accession>
<dbReference type="RefSeq" id="WP_208253374.1">
    <property type="nucleotide sequence ID" value="NZ_JAGEOJ010000001.1"/>
</dbReference>
<evidence type="ECO:0000313" key="2">
    <source>
        <dbReference type="Proteomes" id="UP000669179"/>
    </source>
</evidence>
<proteinExistence type="predicted"/>
<evidence type="ECO:0000313" key="1">
    <source>
        <dbReference type="EMBL" id="MBO2445775.1"/>
    </source>
</evidence>
<gene>
    <name evidence="1" type="ORF">J4573_01605</name>
</gene>
<dbReference type="AlphaFoldDB" id="A0A939P5V4"/>
<dbReference type="EMBL" id="JAGEOJ010000001">
    <property type="protein sequence ID" value="MBO2445775.1"/>
    <property type="molecule type" value="Genomic_DNA"/>
</dbReference>
<protein>
    <submittedName>
        <fullName evidence="1">Uncharacterized protein</fullName>
    </submittedName>
</protein>
<keyword evidence="2" id="KW-1185">Reference proteome</keyword>
<name>A0A939P5V4_9ACTN</name>
<reference evidence="1" key="1">
    <citation type="submission" date="2021-03" db="EMBL/GenBank/DDBJ databases">
        <authorList>
            <person name="Kanchanasin P."/>
            <person name="Saeng-In P."/>
            <person name="Phongsopitanun W."/>
            <person name="Yuki M."/>
            <person name="Kudo T."/>
            <person name="Ohkuma M."/>
            <person name="Tanasupawat S."/>
        </authorList>
    </citation>
    <scope>NUCLEOTIDE SEQUENCE</scope>
    <source>
        <strain evidence="1">GKU 128</strain>
    </source>
</reference>
<sequence>MFIQIMQGKVGDPGELKAAADRWAHELAPGSIGWLGTTAGVTGDGTFIALVHFESPEAARQNSDRPEQAQWWAETSKLFSGEVTFHDCTETEVWGGGGSDAAGFVQVIQGRVRDFAGLVDHMRQQDEKAMQAARPDIIGGVSAAHPDGGISDVLYFTTEAEARENERKEPPEQMKAMMEEMMRFYEGDEFTYLDLKTPWLYTR</sequence>